<organism evidence="9 10">
    <name type="scientific">Pseudaeromonas paramecii</name>
    <dbReference type="NCBI Taxonomy" id="2138166"/>
    <lineage>
        <taxon>Bacteria</taxon>
        <taxon>Pseudomonadati</taxon>
        <taxon>Pseudomonadota</taxon>
        <taxon>Gammaproteobacteria</taxon>
        <taxon>Aeromonadales</taxon>
        <taxon>Aeromonadaceae</taxon>
        <taxon>Pseudaeromonas</taxon>
    </lineage>
</organism>
<keyword evidence="5 8" id="KW-1133">Transmembrane helix</keyword>
<dbReference type="Pfam" id="PF02472">
    <property type="entry name" value="ExbD"/>
    <property type="match status" value="1"/>
</dbReference>
<comment type="subcellular location">
    <subcellularLocation>
        <location evidence="1">Cell membrane</location>
        <topology evidence="1">Single-pass membrane protein</topology>
    </subcellularLocation>
    <subcellularLocation>
        <location evidence="7">Cell membrane</location>
        <topology evidence="7">Single-pass type II membrane protein</topology>
    </subcellularLocation>
</comment>
<evidence type="ECO:0000313" key="9">
    <source>
        <dbReference type="EMBL" id="GAA4501889.1"/>
    </source>
</evidence>
<evidence type="ECO:0000256" key="2">
    <source>
        <dbReference type="ARBA" id="ARBA00005811"/>
    </source>
</evidence>
<dbReference type="InterPro" id="IPR003400">
    <property type="entry name" value="ExbD"/>
</dbReference>
<keyword evidence="7" id="KW-0813">Transport</keyword>
<comment type="similarity">
    <text evidence="2 7">Belongs to the ExbD/TolR family.</text>
</comment>
<accession>A0ABP8QGM4</accession>
<comment type="caution">
    <text evidence="9">The sequence shown here is derived from an EMBL/GenBank/DDBJ whole genome shotgun (WGS) entry which is preliminary data.</text>
</comment>
<evidence type="ECO:0000256" key="1">
    <source>
        <dbReference type="ARBA" id="ARBA00004162"/>
    </source>
</evidence>
<keyword evidence="3" id="KW-1003">Cell membrane</keyword>
<sequence>MRTRFSFRRRENDDVQVDMTPMLDIVFIMLIFFVVSSSFLQIRSLAVQLPAAQSAQRQQSEPLHLQLLGNGQLRWQGQPLQAHELGEVLAQLPPHTKVLIEADSQVPHGQVVALMDKIRQAGIQQLAVGVLPQ</sequence>
<gene>
    <name evidence="9" type="ORF">GCM10023095_25750</name>
</gene>
<dbReference type="EMBL" id="BAABFC010000018">
    <property type="protein sequence ID" value="GAA4501889.1"/>
    <property type="molecule type" value="Genomic_DNA"/>
</dbReference>
<dbReference type="RefSeq" id="WP_345013768.1">
    <property type="nucleotide sequence ID" value="NZ_BAABFC010000018.1"/>
</dbReference>
<dbReference type="Proteomes" id="UP001501321">
    <property type="component" value="Unassembled WGS sequence"/>
</dbReference>
<reference evidence="10" key="1">
    <citation type="journal article" date="2019" name="Int. J. Syst. Evol. Microbiol.">
        <title>The Global Catalogue of Microorganisms (GCM) 10K type strain sequencing project: providing services to taxonomists for standard genome sequencing and annotation.</title>
        <authorList>
            <consortium name="The Broad Institute Genomics Platform"/>
            <consortium name="The Broad Institute Genome Sequencing Center for Infectious Disease"/>
            <person name="Wu L."/>
            <person name="Ma J."/>
        </authorList>
    </citation>
    <scope>NUCLEOTIDE SEQUENCE [LARGE SCALE GENOMIC DNA]</scope>
    <source>
        <strain evidence="10">JCM 32226</strain>
    </source>
</reference>
<feature type="transmembrane region" description="Helical" evidence="8">
    <location>
        <begin position="21"/>
        <end position="40"/>
    </location>
</feature>
<evidence type="ECO:0000256" key="7">
    <source>
        <dbReference type="RuleBase" id="RU003879"/>
    </source>
</evidence>
<evidence type="ECO:0000256" key="6">
    <source>
        <dbReference type="ARBA" id="ARBA00023136"/>
    </source>
</evidence>
<name>A0ABP8QGM4_9GAMM</name>
<evidence type="ECO:0000256" key="5">
    <source>
        <dbReference type="ARBA" id="ARBA00022989"/>
    </source>
</evidence>
<keyword evidence="4 7" id="KW-0812">Transmembrane</keyword>
<evidence type="ECO:0000256" key="4">
    <source>
        <dbReference type="ARBA" id="ARBA00022692"/>
    </source>
</evidence>
<protein>
    <submittedName>
        <fullName evidence="9">Biopolymer transporter ExbD</fullName>
    </submittedName>
</protein>
<evidence type="ECO:0000256" key="8">
    <source>
        <dbReference type="SAM" id="Phobius"/>
    </source>
</evidence>
<proteinExistence type="inferred from homology"/>
<evidence type="ECO:0000256" key="3">
    <source>
        <dbReference type="ARBA" id="ARBA00022475"/>
    </source>
</evidence>
<dbReference type="Gene3D" id="3.30.420.270">
    <property type="match status" value="1"/>
</dbReference>
<keyword evidence="6 8" id="KW-0472">Membrane</keyword>
<evidence type="ECO:0000313" key="10">
    <source>
        <dbReference type="Proteomes" id="UP001501321"/>
    </source>
</evidence>
<keyword evidence="10" id="KW-1185">Reference proteome</keyword>
<keyword evidence="7" id="KW-0653">Protein transport</keyword>
<dbReference type="PANTHER" id="PTHR30558">
    <property type="entry name" value="EXBD MEMBRANE COMPONENT OF PMF-DRIVEN MACROMOLECULE IMPORT SYSTEM"/>
    <property type="match status" value="1"/>
</dbReference>